<evidence type="ECO:0000313" key="2">
    <source>
        <dbReference type="Proteomes" id="UP001732700"/>
    </source>
</evidence>
<dbReference type="Proteomes" id="UP001732700">
    <property type="component" value="Chromosome 4C"/>
</dbReference>
<keyword evidence="2" id="KW-1185">Reference proteome</keyword>
<proteinExistence type="predicted"/>
<dbReference type="EnsemblPlants" id="AVESA.00010b.r2.4CG1331470.1">
    <property type="protein sequence ID" value="AVESA.00010b.r2.4CG1331470.1.CDS"/>
    <property type="gene ID" value="AVESA.00010b.r2.4CG1331470"/>
</dbReference>
<name>A0ACD5WYN4_AVESA</name>
<sequence>MSPGSYKTLLSLLFLLLPLAQTQDRHIQMELNTRNLKSSASKSKSKSMAKILEEEEEEEDEAEDLSLSCGCFFCAMKQPDARLRRASVAAFFRELPYSEEVDDGGAVAAVWRTAMDAPDDPELPSLGAIRCMSLLLARALDDAAWRCRPQNASLPYYAAHVLGSYTIRSSAHAELAVAAGAVGPLLALLGGAMTWVERRAAARALGHLASYDATFPAVARHAAEAVPLAVRAASTCVADVYASYVALAPSERPKYQRELLTRGLVGDAAEDRKAEEWASQLQCWSLYFLSCLASRDPSCHATICQDRAFLRELCRMWGGLANGDSPAGVGLLRLLCRSAVGRGAIAACPDALSGLCDLARSSDDWQYMAIDCLLLLLDDRDTWHAVADATAPCLVDLAELRRLGPRPRLGDAITSALLIDDDEHVHHGREIGAAAIEAIARLREKKIERKEREEAMSTDELLQRKLLAKEKKRQGNDMFWHGEVDRAIELYTEALDLCPLSGRRDRLVLYSNRAQCRLARREADAAASDATRALSLARPANAHARSLWRRAQTYDMKGGMARESLLDCLAFAGAWLDGRKHGRKPAAARGRGENQMKKLPYCVARMIGKQMSATGLFSGVSTEDGNVGRGDRMPRCSDGGDDGDDYEKDDGGDECDHDGSEEEFYETELRFCRSANAGSGLPIMAGETWSSRLTRRKKKM</sequence>
<reference evidence="1" key="2">
    <citation type="submission" date="2025-09" db="UniProtKB">
        <authorList>
            <consortium name="EnsemblPlants"/>
        </authorList>
    </citation>
    <scope>IDENTIFICATION</scope>
</reference>
<reference evidence="1" key="1">
    <citation type="submission" date="2021-05" db="EMBL/GenBank/DDBJ databases">
        <authorList>
            <person name="Scholz U."/>
            <person name="Mascher M."/>
            <person name="Fiebig A."/>
        </authorList>
    </citation>
    <scope>NUCLEOTIDE SEQUENCE [LARGE SCALE GENOMIC DNA]</scope>
</reference>
<evidence type="ECO:0000313" key="1">
    <source>
        <dbReference type="EnsemblPlants" id="AVESA.00010b.r2.4CG1331470.1.CDS"/>
    </source>
</evidence>
<accession>A0ACD5WYN4</accession>
<organism evidence="1 2">
    <name type="scientific">Avena sativa</name>
    <name type="common">Oat</name>
    <dbReference type="NCBI Taxonomy" id="4498"/>
    <lineage>
        <taxon>Eukaryota</taxon>
        <taxon>Viridiplantae</taxon>
        <taxon>Streptophyta</taxon>
        <taxon>Embryophyta</taxon>
        <taxon>Tracheophyta</taxon>
        <taxon>Spermatophyta</taxon>
        <taxon>Magnoliopsida</taxon>
        <taxon>Liliopsida</taxon>
        <taxon>Poales</taxon>
        <taxon>Poaceae</taxon>
        <taxon>BOP clade</taxon>
        <taxon>Pooideae</taxon>
        <taxon>Poodae</taxon>
        <taxon>Poeae</taxon>
        <taxon>Poeae Chloroplast Group 1 (Aveneae type)</taxon>
        <taxon>Aveninae</taxon>
        <taxon>Avena</taxon>
    </lineage>
</organism>
<protein>
    <submittedName>
        <fullName evidence="1">Uncharacterized protein</fullName>
    </submittedName>
</protein>